<feature type="region of interest" description="Disordered" evidence="1">
    <location>
        <begin position="34"/>
        <end position="88"/>
    </location>
</feature>
<organism evidence="2 3">
    <name type="scientific">Cytospora schulzeri</name>
    <dbReference type="NCBI Taxonomy" id="448051"/>
    <lineage>
        <taxon>Eukaryota</taxon>
        <taxon>Fungi</taxon>
        <taxon>Dikarya</taxon>
        <taxon>Ascomycota</taxon>
        <taxon>Pezizomycotina</taxon>
        <taxon>Sordariomycetes</taxon>
        <taxon>Sordariomycetidae</taxon>
        <taxon>Diaporthales</taxon>
        <taxon>Cytosporaceae</taxon>
        <taxon>Cytospora</taxon>
    </lineage>
</organism>
<sequence>MTQSEALQQGPTTYASHWLASEVKCGQIHVRAFGSDQVSSSGSAMPPREGSTTNKRVQRHSTVSQRSRGFTKTIPNTPTDSLYHGTENLGKTIPEFRLTMKRMGLGGRHRPRHRRGSGRDCGQDRDQIPTSSPMEVEEDAEDNNGLLRRDWTEDNEESEWPCYWSLLNKLNRELRMTGE</sequence>
<dbReference type="AlphaFoldDB" id="A0A423VV14"/>
<dbReference type="Proteomes" id="UP000283895">
    <property type="component" value="Unassembled WGS sequence"/>
</dbReference>
<evidence type="ECO:0000256" key="1">
    <source>
        <dbReference type="SAM" id="MobiDB-lite"/>
    </source>
</evidence>
<gene>
    <name evidence="2" type="ORF">VMCG_08900</name>
</gene>
<feature type="region of interest" description="Disordered" evidence="1">
    <location>
        <begin position="102"/>
        <end position="154"/>
    </location>
</feature>
<evidence type="ECO:0000313" key="3">
    <source>
        <dbReference type="Proteomes" id="UP000283895"/>
    </source>
</evidence>
<feature type="compositionally biased region" description="Basic and acidic residues" evidence="1">
    <location>
        <begin position="117"/>
        <end position="127"/>
    </location>
</feature>
<keyword evidence="3" id="KW-1185">Reference proteome</keyword>
<dbReference type="EMBL" id="LKEA01000039">
    <property type="protein sequence ID" value="ROV94806.1"/>
    <property type="molecule type" value="Genomic_DNA"/>
</dbReference>
<comment type="caution">
    <text evidence="2">The sequence shown here is derived from an EMBL/GenBank/DDBJ whole genome shotgun (WGS) entry which is preliminary data.</text>
</comment>
<name>A0A423VV14_9PEZI</name>
<evidence type="ECO:0000313" key="2">
    <source>
        <dbReference type="EMBL" id="ROV94806.1"/>
    </source>
</evidence>
<feature type="compositionally biased region" description="Basic residues" evidence="1">
    <location>
        <begin position="107"/>
        <end position="116"/>
    </location>
</feature>
<protein>
    <submittedName>
        <fullName evidence="2">Uncharacterized protein</fullName>
    </submittedName>
</protein>
<dbReference type="OrthoDB" id="5244007at2759"/>
<feature type="compositionally biased region" description="Polar residues" evidence="1">
    <location>
        <begin position="50"/>
        <end position="80"/>
    </location>
</feature>
<accession>A0A423VV14</accession>
<proteinExistence type="predicted"/>
<reference evidence="2 3" key="1">
    <citation type="submission" date="2015-09" db="EMBL/GenBank/DDBJ databases">
        <title>Host preference determinants of Valsa canker pathogens revealed by comparative genomics.</title>
        <authorList>
            <person name="Yin Z."/>
            <person name="Huang L."/>
        </authorList>
    </citation>
    <scope>NUCLEOTIDE SEQUENCE [LARGE SCALE GENOMIC DNA]</scope>
    <source>
        <strain evidence="2 3">03-1</strain>
    </source>
</reference>